<keyword evidence="3" id="KW-0812">Transmembrane</keyword>
<sequence length="554" mass="56508">MISGDVGLNAAGTNYAGLTSAEVAGTIYDTAGTGPDGAAAIISPNVQANVLTAHGNIMGQSSDGSIGPALDGLVVTPGVYDIGAGRLTGGILTLDGDGVYIFRASSDFVTSGSLNLINGATACNVFWDVDTLATINGSSFVGTIIAGTGIHFGSDVSLDGRALARGGDVTMISDTISGPSCAAPVSSGGNTNYYSGTITVVKTIVNDNGGNKDIEDFSLFINGISVVSGIPNAYVFYNNAIPYTVSETADPAYAATFSGDCDSSGRLYLSPAQNAFCFITNDDIGTPVVVPPVPPLIDVVKVPSPLALPDGPGSVKYTYTLRNVGVVSVADITMVGDSCEPIQFDSGDTNGDNMLQTSETWVYDCTTTLSETHTNTVVATGWANGLSAVDVASATVVVGIPDVVPPLIHVTKTPSSLTLPAGGGSVTYTETVTNPGIVPLRSIVLSDDKCGPMQFEFGDANSNSLLEPEESWVYSCDVGLLKTTTNVASVSGEANGYTVRDFAMATVVVASAVPALPNTGVIPMENALVAFLGAAAGAFVATLLIRLAGKRRNR</sequence>
<dbReference type="Proteomes" id="UP000176501">
    <property type="component" value="Unassembled WGS sequence"/>
</dbReference>
<keyword evidence="2" id="KW-0732">Signal</keyword>
<dbReference type="Gene3D" id="2.40.160.150">
    <property type="match status" value="1"/>
</dbReference>
<gene>
    <name evidence="5" type="ORF">A2304_04815</name>
</gene>
<keyword evidence="3" id="KW-1133">Transmembrane helix</keyword>
<evidence type="ECO:0000313" key="6">
    <source>
        <dbReference type="Proteomes" id="UP000176501"/>
    </source>
</evidence>
<dbReference type="EMBL" id="MGFE01000015">
    <property type="protein sequence ID" value="OGL98787.1"/>
    <property type="molecule type" value="Genomic_DNA"/>
</dbReference>
<name>A0A1F7W9B4_9BACT</name>
<evidence type="ECO:0000256" key="1">
    <source>
        <dbReference type="ARBA" id="ARBA00005445"/>
    </source>
</evidence>
<keyword evidence="3" id="KW-0472">Membrane</keyword>
<feature type="domain" description="DUF7507" evidence="4">
    <location>
        <begin position="406"/>
        <end position="494"/>
    </location>
</feature>
<accession>A0A1F7W9B4</accession>
<dbReference type="Pfam" id="PF11999">
    <property type="entry name" value="Ice_binding"/>
    <property type="match status" value="1"/>
</dbReference>
<comment type="similarity">
    <text evidence="1">Belongs to the ice-binding protein family.</text>
</comment>
<dbReference type="AlphaFoldDB" id="A0A1F7W9B4"/>
<evidence type="ECO:0000259" key="4">
    <source>
        <dbReference type="Pfam" id="PF24346"/>
    </source>
</evidence>
<dbReference type="InterPro" id="IPR055354">
    <property type="entry name" value="DUF7507"/>
</dbReference>
<reference evidence="5 6" key="1">
    <citation type="journal article" date="2016" name="Nat. Commun.">
        <title>Thousands of microbial genomes shed light on interconnected biogeochemical processes in an aquifer system.</title>
        <authorList>
            <person name="Anantharaman K."/>
            <person name="Brown C.T."/>
            <person name="Hug L.A."/>
            <person name="Sharon I."/>
            <person name="Castelle C.J."/>
            <person name="Probst A.J."/>
            <person name="Thomas B.C."/>
            <person name="Singh A."/>
            <person name="Wilkins M.J."/>
            <person name="Karaoz U."/>
            <person name="Brodie E.L."/>
            <person name="Williams K.H."/>
            <person name="Hubbard S.S."/>
            <person name="Banfield J.F."/>
        </authorList>
    </citation>
    <scope>NUCLEOTIDE SEQUENCE [LARGE SCALE GENOMIC DNA]</scope>
</reference>
<proteinExistence type="inferred from homology"/>
<comment type="caution">
    <text evidence="5">The sequence shown here is derived from an EMBL/GenBank/DDBJ whole genome shotgun (WGS) entry which is preliminary data.</text>
</comment>
<evidence type="ECO:0000256" key="3">
    <source>
        <dbReference type="SAM" id="Phobius"/>
    </source>
</evidence>
<protein>
    <recommendedName>
        <fullName evidence="4">DUF7507 domain-containing protein</fullName>
    </recommendedName>
</protein>
<dbReference type="Pfam" id="PF24346">
    <property type="entry name" value="DUF7507"/>
    <property type="match status" value="1"/>
</dbReference>
<organism evidence="5 6">
    <name type="scientific">Candidatus Uhrbacteria bacterium RIFOXYB2_FULL_57_15</name>
    <dbReference type="NCBI Taxonomy" id="1802422"/>
    <lineage>
        <taxon>Bacteria</taxon>
        <taxon>Candidatus Uhriibacteriota</taxon>
    </lineage>
</organism>
<evidence type="ECO:0000256" key="2">
    <source>
        <dbReference type="ARBA" id="ARBA00022729"/>
    </source>
</evidence>
<evidence type="ECO:0000313" key="5">
    <source>
        <dbReference type="EMBL" id="OGL98787.1"/>
    </source>
</evidence>
<feature type="transmembrane region" description="Helical" evidence="3">
    <location>
        <begin position="527"/>
        <end position="548"/>
    </location>
</feature>
<dbReference type="InterPro" id="IPR021884">
    <property type="entry name" value="Ice-bd_prot"/>
</dbReference>